<dbReference type="InterPro" id="IPR036677">
    <property type="entry name" value="EutN_CcmL_sf"/>
</dbReference>
<dbReference type="PANTHER" id="PTHR36539:SF2">
    <property type="entry name" value="ETHANOLAMINE UTILIZATION PROTEIN"/>
    <property type="match status" value="1"/>
</dbReference>
<name>A0A518G0C9_9BACT</name>
<dbReference type="EMBL" id="CP036298">
    <property type="protein sequence ID" value="QDV21984.1"/>
    <property type="molecule type" value="Genomic_DNA"/>
</dbReference>
<dbReference type="Pfam" id="PF03319">
    <property type="entry name" value="EutN_CcmL"/>
    <property type="match status" value="1"/>
</dbReference>
<dbReference type="Proteomes" id="UP000318017">
    <property type="component" value="Chromosome"/>
</dbReference>
<dbReference type="OrthoDB" id="278421at2"/>
<dbReference type="SUPFAM" id="SSF159133">
    <property type="entry name" value="EutN/CcmL-like"/>
    <property type="match status" value="1"/>
</dbReference>
<dbReference type="RefSeq" id="WP_145072803.1">
    <property type="nucleotide sequence ID" value="NZ_CP036298.1"/>
</dbReference>
<dbReference type="KEGG" id="ahel:Q31a_02630"/>
<keyword evidence="2" id="KW-1283">Bacterial microcompartment</keyword>
<dbReference type="AlphaFoldDB" id="A0A518G0C9"/>
<dbReference type="PROSITE" id="PS51932">
    <property type="entry name" value="BMV"/>
    <property type="match status" value="1"/>
</dbReference>
<evidence type="ECO:0000256" key="2">
    <source>
        <dbReference type="ARBA" id="ARBA00024446"/>
    </source>
</evidence>
<comment type="subcellular location">
    <subcellularLocation>
        <location evidence="1">Bacterial microcompartment</location>
    </subcellularLocation>
</comment>
<dbReference type="Gene3D" id="2.40.50.220">
    <property type="entry name" value="EutN/Ccml"/>
    <property type="match status" value="1"/>
</dbReference>
<evidence type="ECO:0000256" key="1">
    <source>
        <dbReference type="ARBA" id="ARBA00024322"/>
    </source>
</evidence>
<dbReference type="InterPro" id="IPR004992">
    <property type="entry name" value="EutN_CcmL"/>
</dbReference>
<sequence length="86" mass="9061">MQVAMIVGTTQSTVKHRTLETHKLLVAQPLLADGVSADGALTLAVDRFGAGIGDRVMLTSDGGAIREMFGVENSPIRWAVLGLVDN</sequence>
<keyword evidence="4" id="KW-1185">Reference proteome</keyword>
<dbReference type="PANTHER" id="PTHR36539">
    <property type="entry name" value="ETHANOLAMINE UTILIZATION PROTEIN EUTN"/>
    <property type="match status" value="1"/>
</dbReference>
<reference evidence="3 4" key="1">
    <citation type="submission" date="2019-02" db="EMBL/GenBank/DDBJ databases">
        <title>Deep-cultivation of Planctomycetes and their phenomic and genomic characterization uncovers novel biology.</title>
        <authorList>
            <person name="Wiegand S."/>
            <person name="Jogler M."/>
            <person name="Boedeker C."/>
            <person name="Pinto D."/>
            <person name="Vollmers J."/>
            <person name="Rivas-Marin E."/>
            <person name="Kohn T."/>
            <person name="Peeters S.H."/>
            <person name="Heuer A."/>
            <person name="Rast P."/>
            <person name="Oberbeckmann S."/>
            <person name="Bunk B."/>
            <person name="Jeske O."/>
            <person name="Meyerdierks A."/>
            <person name="Storesund J.E."/>
            <person name="Kallscheuer N."/>
            <person name="Luecker S."/>
            <person name="Lage O.M."/>
            <person name="Pohl T."/>
            <person name="Merkel B.J."/>
            <person name="Hornburger P."/>
            <person name="Mueller R.-W."/>
            <person name="Bruemmer F."/>
            <person name="Labrenz M."/>
            <person name="Spormann A.M."/>
            <person name="Op den Camp H."/>
            <person name="Overmann J."/>
            <person name="Amann R."/>
            <person name="Jetten M.S.M."/>
            <person name="Mascher T."/>
            <person name="Medema M.H."/>
            <person name="Devos D.P."/>
            <person name="Kaster A.-K."/>
            <person name="Ovreas L."/>
            <person name="Rohde M."/>
            <person name="Galperin M.Y."/>
            <person name="Jogler C."/>
        </authorList>
    </citation>
    <scope>NUCLEOTIDE SEQUENCE [LARGE SCALE GENOMIC DNA]</scope>
    <source>
        <strain evidence="3 4">Q31a</strain>
    </source>
</reference>
<accession>A0A518G0C9</accession>
<gene>
    <name evidence="3" type="primary">eutN</name>
    <name evidence="3" type="ORF">Q31a_02630</name>
</gene>
<evidence type="ECO:0000313" key="4">
    <source>
        <dbReference type="Proteomes" id="UP000318017"/>
    </source>
</evidence>
<proteinExistence type="predicted"/>
<organism evidence="3 4">
    <name type="scientific">Aureliella helgolandensis</name>
    <dbReference type="NCBI Taxonomy" id="2527968"/>
    <lineage>
        <taxon>Bacteria</taxon>
        <taxon>Pseudomonadati</taxon>
        <taxon>Planctomycetota</taxon>
        <taxon>Planctomycetia</taxon>
        <taxon>Pirellulales</taxon>
        <taxon>Pirellulaceae</taxon>
        <taxon>Aureliella</taxon>
    </lineage>
</organism>
<protein>
    <submittedName>
        <fullName evidence="3">Ethanolamine utilization protein EutN</fullName>
    </submittedName>
</protein>
<dbReference type="GO" id="GO:0031469">
    <property type="term" value="C:bacterial microcompartment"/>
    <property type="evidence" value="ECO:0007669"/>
    <property type="project" value="UniProtKB-SubCell"/>
</dbReference>
<evidence type="ECO:0000313" key="3">
    <source>
        <dbReference type="EMBL" id="QDV21984.1"/>
    </source>
</evidence>